<dbReference type="Pfam" id="PF03466">
    <property type="entry name" value="LysR_substrate"/>
    <property type="match status" value="1"/>
</dbReference>
<keyword evidence="4" id="KW-0804">Transcription</keyword>
<reference evidence="6" key="1">
    <citation type="submission" date="2014-04" db="EMBL/GenBank/DDBJ databases">
        <title>In planta biocontrol of soil-borne Fusarium wilt of banana through a plant endophytic bacterium, Burkholderia cenocepacia 869T2.</title>
        <authorList>
            <person name="Ho Y.-N."/>
            <person name="Chiang H.-M."/>
            <person name="Chao C.-P."/>
            <person name="Su C.-C."/>
            <person name="Hsu H.-F."/>
            <person name="Guo C.-T."/>
            <person name="Hsieh J.-L."/>
            <person name="Huang C.-C."/>
        </authorList>
    </citation>
    <scope>NUCLEOTIDE SEQUENCE [LARGE SCALE GENOMIC DNA]</scope>
    <source>
        <strain evidence="6">869T2</strain>
    </source>
</reference>
<evidence type="ECO:0000256" key="4">
    <source>
        <dbReference type="ARBA" id="ARBA00023163"/>
    </source>
</evidence>
<dbReference type="EMBL" id="JJOA01000013">
    <property type="protein sequence ID" value="KEA58746.1"/>
    <property type="molecule type" value="Genomic_DNA"/>
</dbReference>
<protein>
    <recommendedName>
        <fullName evidence="5">HTH lysR-type domain-containing protein</fullName>
    </recommendedName>
</protein>
<dbReference type="PANTHER" id="PTHR30118">
    <property type="entry name" value="HTH-TYPE TRANSCRIPTIONAL REGULATOR LEUO-RELATED"/>
    <property type="match status" value="1"/>
</dbReference>
<accession>A0A071MQI6</accession>
<gene>
    <name evidence="6" type="ORF">DT99_16505</name>
</gene>
<dbReference type="InterPro" id="IPR000847">
    <property type="entry name" value="LysR_HTH_N"/>
</dbReference>
<dbReference type="OrthoDB" id="8717159at2"/>
<dbReference type="Pfam" id="PF00126">
    <property type="entry name" value="HTH_1"/>
    <property type="match status" value="1"/>
</dbReference>
<comment type="caution">
    <text evidence="6">The sequence shown here is derived from an EMBL/GenBank/DDBJ whole genome shotgun (WGS) entry which is preliminary data.</text>
</comment>
<proteinExistence type="inferred from homology"/>
<keyword evidence="3" id="KW-0238">DNA-binding</keyword>
<evidence type="ECO:0000256" key="3">
    <source>
        <dbReference type="ARBA" id="ARBA00023125"/>
    </source>
</evidence>
<evidence type="ECO:0000313" key="6">
    <source>
        <dbReference type="EMBL" id="KEA58746.1"/>
    </source>
</evidence>
<dbReference type="InterPro" id="IPR036390">
    <property type="entry name" value="WH_DNA-bd_sf"/>
</dbReference>
<evidence type="ECO:0000256" key="1">
    <source>
        <dbReference type="ARBA" id="ARBA00009437"/>
    </source>
</evidence>
<dbReference type="GO" id="GO:0003700">
    <property type="term" value="F:DNA-binding transcription factor activity"/>
    <property type="evidence" value="ECO:0007669"/>
    <property type="project" value="InterPro"/>
</dbReference>
<dbReference type="InterPro" id="IPR036388">
    <property type="entry name" value="WH-like_DNA-bd_sf"/>
</dbReference>
<dbReference type="CDD" id="cd08460">
    <property type="entry name" value="PBP2_DntR_like_1"/>
    <property type="match status" value="1"/>
</dbReference>
<dbReference type="PROSITE" id="PS50931">
    <property type="entry name" value="HTH_LYSR"/>
    <property type="match status" value="1"/>
</dbReference>
<evidence type="ECO:0000259" key="5">
    <source>
        <dbReference type="PROSITE" id="PS50931"/>
    </source>
</evidence>
<dbReference type="Gene3D" id="1.10.10.10">
    <property type="entry name" value="Winged helix-like DNA-binding domain superfamily/Winged helix DNA-binding domain"/>
    <property type="match status" value="1"/>
</dbReference>
<dbReference type="SUPFAM" id="SSF53850">
    <property type="entry name" value="Periplasmic binding protein-like II"/>
    <property type="match status" value="1"/>
</dbReference>
<name>A0A071MQI6_9BURK</name>
<organism evidence="6">
    <name type="scientific">Burkholderia cenocepacia</name>
    <dbReference type="NCBI Taxonomy" id="95486"/>
    <lineage>
        <taxon>Bacteria</taxon>
        <taxon>Pseudomonadati</taxon>
        <taxon>Pseudomonadota</taxon>
        <taxon>Betaproteobacteria</taxon>
        <taxon>Burkholderiales</taxon>
        <taxon>Burkholderiaceae</taxon>
        <taxon>Burkholderia</taxon>
        <taxon>Burkholderia cepacia complex</taxon>
    </lineage>
</organism>
<dbReference type="SUPFAM" id="SSF46785">
    <property type="entry name" value="Winged helix' DNA-binding domain"/>
    <property type="match status" value="1"/>
</dbReference>
<dbReference type="PANTHER" id="PTHR30118:SF15">
    <property type="entry name" value="TRANSCRIPTIONAL REGULATORY PROTEIN"/>
    <property type="match status" value="1"/>
</dbReference>
<dbReference type="InterPro" id="IPR005119">
    <property type="entry name" value="LysR_subst-bd"/>
</dbReference>
<dbReference type="GO" id="GO:0003677">
    <property type="term" value="F:DNA binding"/>
    <property type="evidence" value="ECO:0007669"/>
    <property type="project" value="UniProtKB-KW"/>
</dbReference>
<evidence type="ECO:0000256" key="2">
    <source>
        <dbReference type="ARBA" id="ARBA00023015"/>
    </source>
</evidence>
<comment type="similarity">
    <text evidence="1">Belongs to the LysR transcriptional regulatory family.</text>
</comment>
<feature type="domain" description="HTH lysR-type" evidence="5">
    <location>
        <begin position="4"/>
        <end position="61"/>
    </location>
</feature>
<keyword evidence="2" id="KW-0805">Transcription regulation</keyword>
<dbReference type="AlphaFoldDB" id="A0A071MQI6"/>
<dbReference type="InterPro" id="IPR050389">
    <property type="entry name" value="LysR-type_TF"/>
</dbReference>
<dbReference type="Gene3D" id="3.40.190.10">
    <property type="entry name" value="Periplasmic binding protein-like II"/>
    <property type="match status" value="2"/>
</dbReference>
<sequence>MNRIDLNLLLALKALIDEESVSRAARSLDLSPSAMSRTLARVQDAIGDKVLVRAGKGMVATETARRLKAPLDRILQDVEQLLGAQHRSIDAQRVFNISANDGFIDSFAVPIIEQAYAAWSHAKLRFLPKHEKTVARLRSGEVDIEIGVIGETGPEIMVRKLFDDRMVGVLRKGHRLARRRMTLDAYLSVPHISVSRKGRFHGPIDDALGEQGRERNVIAVVPNFKSGIELARRSDWIVQVPEKHTAQARRDVVTFELPVATPGLAISIMWHPRFDRDTVHAGLRDLIVKVCRQVVDAGNG</sequence>